<name>A0A5B7H1Z1_PORTR</name>
<reference evidence="1 2" key="1">
    <citation type="submission" date="2019-05" db="EMBL/GenBank/DDBJ databases">
        <title>Another draft genome of Portunus trituberculatus and its Hox gene families provides insights of decapod evolution.</title>
        <authorList>
            <person name="Jeong J.-H."/>
            <person name="Song I."/>
            <person name="Kim S."/>
            <person name="Choi T."/>
            <person name="Kim D."/>
            <person name="Ryu S."/>
            <person name="Kim W."/>
        </authorList>
    </citation>
    <scope>NUCLEOTIDE SEQUENCE [LARGE SCALE GENOMIC DNA]</scope>
    <source>
        <tissue evidence="1">Muscle</tissue>
    </source>
</reference>
<sequence>MESPATTASYSCTKYLKPI</sequence>
<protein>
    <submittedName>
        <fullName evidence="1">Uncharacterized protein</fullName>
    </submittedName>
</protein>
<comment type="caution">
    <text evidence="1">The sequence shown here is derived from an EMBL/GenBank/DDBJ whole genome shotgun (WGS) entry which is preliminary data.</text>
</comment>
<dbReference type="EMBL" id="VSRR010024947">
    <property type="protein sequence ID" value="MPC66571.1"/>
    <property type="molecule type" value="Genomic_DNA"/>
</dbReference>
<dbReference type="AlphaFoldDB" id="A0A5B7H1Z1"/>
<dbReference type="Proteomes" id="UP000324222">
    <property type="component" value="Unassembled WGS sequence"/>
</dbReference>
<accession>A0A5B7H1Z1</accession>
<evidence type="ECO:0000313" key="2">
    <source>
        <dbReference type="Proteomes" id="UP000324222"/>
    </source>
</evidence>
<organism evidence="1 2">
    <name type="scientific">Portunus trituberculatus</name>
    <name type="common">Swimming crab</name>
    <name type="synonym">Neptunus trituberculatus</name>
    <dbReference type="NCBI Taxonomy" id="210409"/>
    <lineage>
        <taxon>Eukaryota</taxon>
        <taxon>Metazoa</taxon>
        <taxon>Ecdysozoa</taxon>
        <taxon>Arthropoda</taxon>
        <taxon>Crustacea</taxon>
        <taxon>Multicrustacea</taxon>
        <taxon>Malacostraca</taxon>
        <taxon>Eumalacostraca</taxon>
        <taxon>Eucarida</taxon>
        <taxon>Decapoda</taxon>
        <taxon>Pleocyemata</taxon>
        <taxon>Brachyura</taxon>
        <taxon>Eubrachyura</taxon>
        <taxon>Portunoidea</taxon>
        <taxon>Portunidae</taxon>
        <taxon>Portuninae</taxon>
        <taxon>Portunus</taxon>
    </lineage>
</organism>
<evidence type="ECO:0000313" key="1">
    <source>
        <dbReference type="EMBL" id="MPC66571.1"/>
    </source>
</evidence>
<gene>
    <name evidence="1" type="ORF">E2C01_060720</name>
</gene>
<proteinExistence type="predicted"/>
<keyword evidence="2" id="KW-1185">Reference proteome</keyword>